<dbReference type="RefSeq" id="WP_115927508.1">
    <property type="nucleotide sequence ID" value="NZ_QNVV01000004.1"/>
</dbReference>
<sequence>MNKEFLNVIVADNDENTLIFFKNIFKALKIPIKVQCFSNGKDAMDYLNNEDAVVPEVIFMTYTLPGKSSIDCVEEIRSKTKFSNLVTAVYSEQIPENEIEEIFVKGAHIYMRKPDTFEALKKVLSEIITINWQYHTSGLNKENFILKVR</sequence>
<keyword evidence="1" id="KW-0597">Phosphoprotein</keyword>
<dbReference type="SUPFAM" id="SSF52172">
    <property type="entry name" value="CheY-like"/>
    <property type="match status" value="1"/>
</dbReference>
<evidence type="ECO:0000259" key="3">
    <source>
        <dbReference type="PROSITE" id="PS50110"/>
    </source>
</evidence>
<gene>
    <name evidence="4" type="ORF">DRF67_06540</name>
</gene>
<dbReference type="PROSITE" id="PS50110">
    <property type="entry name" value="RESPONSE_REGULATORY"/>
    <property type="match status" value="1"/>
</dbReference>
<proteinExistence type="predicted"/>
<dbReference type="GO" id="GO:0000160">
    <property type="term" value="P:phosphorelay signal transduction system"/>
    <property type="evidence" value="ECO:0007669"/>
    <property type="project" value="InterPro"/>
</dbReference>
<keyword evidence="5" id="KW-1185">Reference proteome</keyword>
<organism evidence="4 5">
    <name type="scientific">Chryseobacterium pennipullorum</name>
    <dbReference type="NCBI Taxonomy" id="2258963"/>
    <lineage>
        <taxon>Bacteria</taxon>
        <taxon>Pseudomonadati</taxon>
        <taxon>Bacteroidota</taxon>
        <taxon>Flavobacteriia</taxon>
        <taxon>Flavobacteriales</taxon>
        <taxon>Weeksellaceae</taxon>
        <taxon>Chryseobacterium group</taxon>
        <taxon>Chryseobacterium</taxon>
    </lineage>
</organism>
<dbReference type="Pfam" id="PF00072">
    <property type="entry name" value="Response_reg"/>
    <property type="match status" value="1"/>
</dbReference>
<evidence type="ECO:0000313" key="4">
    <source>
        <dbReference type="EMBL" id="REC48483.1"/>
    </source>
</evidence>
<dbReference type="Proteomes" id="UP000256257">
    <property type="component" value="Unassembled WGS sequence"/>
</dbReference>
<comment type="caution">
    <text evidence="2">Lacks conserved residue(s) required for the propagation of feature annotation.</text>
</comment>
<dbReference type="PANTHER" id="PTHR44591:SF3">
    <property type="entry name" value="RESPONSE REGULATORY DOMAIN-CONTAINING PROTEIN"/>
    <property type="match status" value="1"/>
</dbReference>
<dbReference type="InterPro" id="IPR001789">
    <property type="entry name" value="Sig_transdc_resp-reg_receiver"/>
</dbReference>
<dbReference type="AlphaFoldDB" id="A0A3D9B4J3"/>
<dbReference type="CDD" id="cd00156">
    <property type="entry name" value="REC"/>
    <property type="match status" value="1"/>
</dbReference>
<evidence type="ECO:0000256" key="2">
    <source>
        <dbReference type="PROSITE-ProRule" id="PRU00169"/>
    </source>
</evidence>
<evidence type="ECO:0000313" key="5">
    <source>
        <dbReference type="Proteomes" id="UP000256257"/>
    </source>
</evidence>
<feature type="domain" description="Response regulatory" evidence="3">
    <location>
        <begin position="7"/>
        <end position="128"/>
    </location>
</feature>
<dbReference type="EMBL" id="QNVV01000004">
    <property type="protein sequence ID" value="REC48483.1"/>
    <property type="molecule type" value="Genomic_DNA"/>
</dbReference>
<dbReference type="InterPro" id="IPR050595">
    <property type="entry name" value="Bact_response_regulator"/>
</dbReference>
<accession>A0A3D9B4J3</accession>
<dbReference type="InterPro" id="IPR011006">
    <property type="entry name" value="CheY-like_superfamily"/>
</dbReference>
<comment type="caution">
    <text evidence="4">The sequence shown here is derived from an EMBL/GenBank/DDBJ whole genome shotgun (WGS) entry which is preliminary data.</text>
</comment>
<dbReference type="SMART" id="SM00448">
    <property type="entry name" value="REC"/>
    <property type="match status" value="1"/>
</dbReference>
<dbReference type="PANTHER" id="PTHR44591">
    <property type="entry name" value="STRESS RESPONSE REGULATOR PROTEIN 1"/>
    <property type="match status" value="1"/>
</dbReference>
<reference evidence="4 5" key="1">
    <citation type="submission" date="2018-06" db="EMBL/GenBank/DDBJ databases">
        <title>Novel Chryseobacterium species.</title>
        <authorList>
            <person name="Newman J."/>
            <person name="Hugo C."/>
            <person name="Oosthuizen L."/>
            <person name="Charimba G."/>
        </authorList>
    </citation>
    <scope>NUCLEOTIDE SEQUENCE [LARGE SCALE GENOMIC DNA]</scope>
    <source>
        <strain evidence="4 5">7_F195</strain>
    </source>
</reference>
<dbReference type="Gene3D" id="3.40.50.2300">
    <property type="match status" value="1"/>
</dbReference>
<name>A0A3D9B4J3_9FLAO</name>
<protein>
    <submittedName>
        <fullName evidence="4">Response regulator</fullName>
    </submittedName>
</protein>
<evidence type="ECO:0000256" key="1">
    <source>
        <dbReference type="ARBA" id="ARBA00022553"/>
    </source>
</evidence>
<dbReference type="OrthoDB" id="7631574at2"/>